<evidence type="ECO:0000256" key="3">
    <source>
        <dbReference type="ARBA" id="ARBA00022801"/>
    </source>
</evidence>
<dbReference type="SUPFAM" id="SSF56281">
    <property type="entry name" value="Metallo-hydrolase/oxidoreductase"/>
    <property type="match status" value="1"/>
</dbReference>
<sequence length="286" mass="32276">MNTFKQTLRALSILVITISLSVTSFAQKPEWSKPYKPFRIAGNLYYVGTYDLACYLITTPKGHMLINCALESTVPAIRQHVEELGFKFSDIKILLSSQAHFDHVGGMANIQKLTKAKVMIDDADAPVMEDGGNSDYLFGGKGVGSMFKPVHVDRRLKDQELITLGGMNITFLHHPGHTKGASSYSFVVRDNKRSYKVLIANMPTILDSTTVGMPSYPNVAADFSYTLKSLKEQQFDLWLCAHASQFDLHEKRKEGDDYNPKIFMDRKEYDEEVADLYSEYQKKLGH</sequence>
<dbReference type="OrthoDB" id="9802248at2"/>
<dbReference type="Pfam" id="PF00753">
    <property type="entry name" value="Lactamase_B"/>
    <property type="match status" value="1"/>
</dbReference>
<comment type="cofactor">
    <cofactor evidence="1">
        <name>Zn(2+)</name>
        <dbReference type="ChEBI" id="CHEBI:29105"/>
    </cofactor>
</comment>
<dbReference type="PANTHER" id="PTHR46233">
    <property type="entry name" value="HYDROXYACYLGLUTATHIONE HYDROLASE GLOC"/>
    <property type="match status" value="1"/>
</dbReference>
<dbReference type="InterPro" id="IPR001279">
    <property type="entry name" value="Metallo-B-lactamas"/>
</dbReference>
<dbReference type="NCBIfam" id="NF033105">
    <property type="entry name" value="bla_subclass_B3"/>
    <property type="match status" value="1"/>
</dbReference>
<feature type="domain" description="Metallo-beta-lactamase" evidence="6">
    <location>
        <begin position="51"/>
        <end position="242"/>
    </location>
</feature>
<protein>
    <submittedName>
        <fullName evidence="7">Subclass B3 metallo-beta-lactamase</fullName>
    </submittedName>
</protein>
<evidence type="ECO:0000256" key="4">
    <source>
        <dbReference type="ARBA" id="ARBA00022833"/>
    </source>
</evidence>
<keyword evidence="2" id="KW-0479">Metal-binding</keyword>
<dbReference type="InterPro" id="IPR036866">
    <property type="entry name" value="RibonucZ/Hydroxyglut_hydro"/>
</dbReference>
<evidence type="ECO:0000259" key="6">
    <source>
        <dbReference type="SMART" id="SM00849"/>
    </source>
</evidence>
<organism evidence="7 8">
    <name type="scientific">Flavipsychrobacter stenotrophus</name>
    <dbReference type="NCBI Taxonomy" id="2077091"/>
    <lineage>
        <taxon>Bacteria</taxon>
        <taxon>Pseudomonadati</taxon>
        <taxon>Bacteroidota</taxon>
        <taxon>Chitinophagia</taxon>
        <taxon>Chitinophagales</taxon>
        <taxon>Chitinophagaceae</taxon>
        <taxon>Flavipsychrobacter</taxon>
    </lineage>
</organism>
<keyword evidence="3" id="KW-0378">Hydrolase</keyword>
<keyword evidence="4" id="KW-0862">Zinc</keyword>
<accession>A0A2S7SVQ0</accession>
<dbReference type="Proteomes" id="UP000239872">
    <property type="component" value="Unassembled WGS sequence"/>
</dbReference>
<feature type="chain" id="PRO_5015734079" evidence="5">
    <location>
        <begin position="27"/>
        <end position="286"/>
    </location>
</feature>
<keyword evidence="8" id="KW-1185">Reference proteome</keyword>
<evidence type="ECO:0000256" key="1">
    <source>
        <dbReference type="ARBA" id="ARBA00001947"/>
    </source>
</evidence>
<reference evidence="7 8" key="1">
    <citation type="submission" date="2018-01" db="EMBL/GenBank/DDBJ databases">
        <title>A novel member of the phylum Bacteroidetes isolated from glacier ice.</title>
        <authorList>
            <person name="Liu Q."/>
            <person name="Xin Y.-H."/>
        </authorList>
    </citation>
    <scope>NUCLEOTIDE SEQUENCE [LARGE SCALE GENOMIC DNA]</scope>
    <source>
        <strain evidence="7 8">RB1R16</strain>
    </source>
</reference>
<dbReference type="AlphaFoldDB" id="A0A2S7SVQ0"/>
<dbReference type="RefSeq" id="WP_105039531.1">
    <property type="nucleotide sequence ID" value="NZ_PPSL01000003.1"/>
</dbReference>
<evidence type="ECO:0000256" key="2">
    <source>
        <dbReference type="ARBA" id="ARBA00022723"/>
    </source>
</evidence>
<proteinExistence type="predicted"/>
<evidence type="ECO:0000256" key="5">
    <source>
        <dbReference type="SAM" id="SignalP"/>
    </source>
</evidence>
<dbReference type="EMBL" id="PPSL01000003">
    <property type="protein sequence ID" value="PQJ10804.1"/>
    <property type="molecule type" value="Genomic_DNA"/>
</dbReference>
<dbReference type="GO" id="GO:0016787">
    <property type="term" value="F:hydrolase activity"/>
    <property type="evidence" value="ECO:0007669"/>
    <property type="project" value="UniProtKB-KW"/>
</dbReference>
<comment type="caution">
    <text evidence="7">The sequence shown here is derived from an EMBL/GenBank/DDBJ whole genome shotgun (WGS) entry which is preliminary data.</text>
</comment>
<dbReference type="SMART" id="SM00849">
    <property type="entry name" value="Lactamase_B"/>
    <property type="match status" value="1"/>
</dbReference>
<gene>
    <name evidence="7" type="primary">bla</name>
    <name evidence="7" type="ORF">CJD36_012605</name>
</gene>
<dbReference type="Gene3D" id="3.60.15.10">
    <property type="entry name" value="Ribonuclease Z/Hydroxyacylglutathione hydrolase-like"/>
    <property type="match status" value="1"/>
</dbReference>
<dbReference type="InterPro" id="IPR051453">
    <property type="entry name" value="MBL_Glyoxalase_II"/>
</dbReference>
<feature type="signal peptide" evidence="5">
    <location>
        <begin position="1"/>
        <end position="26"/>
    </location>
</feature>
<dbReference type="NCBIfam" id="NF012229">
    <property type="entry name" value="bla_class_B_core"/>
    <property type="match status" value="1"/>
</dbReference>
<evidence type="ECO:0000313" key="8">
    <source>
        <dbReference type="Proteomes" id="UP000239872"/>
    </source>
</evidence>
<name>A0A2S7SVQ0_9BACT</name>
<keyword evidence="5" id="KW-0732">Signal</keyword>
<evidence type="ECO:0000313" key="7">
    <source>
        <dbReference type="EMBL" id="PQJ10804.1"/>
    </source>
</evidence>
<dbReference type="GO" id="GO:0046872">
    <property type="term" value="F:metal ion binding"/>
    <property type="evidence" value="ECO:0007669"/>
    <property type="project" value="UniProtKB-KW"/>
</dbReference>
<dbReference type="PANTHER" id="PTHR46233:SF3">
    <property type="entry name" value="HYDROXYACYLGLUTATHIONE HYDROLASE GLOC"/>
    <property type="match status" value="1"/>
</dbReference>